<accession>A0A7H0H2S2</accession>
<dbReference type="AlphaFoldDB" id="A0A7H0H2S2"/>
<sequence>MTEEEVYGQAVELVSQAARLTDADRWWVIEQVAELCRSHPWLAAALVEGFEQWVTEEQAEESDWIPVADVLADLSTRWPEPHLALIWCRLAWEREGEVLRCVEEADRLTHLDTADEELQAFVDGQCAWLLALEGQSKEALGRAQRCLRDLGPDQGLEALVADLLDVEETAATGATWAAAALQGALERGEDPAEDLRECWARLHWKWMEQLLGADTGDRRELAGILTELAAHPEWVPDEDSDPYVIGFARLCILCSLYEQALGWLALASDSIDEPVFRAEAAVVEAEALFGLTRVEDLSDLIRRQAQTVAQLGDSEQQGRLATLAHAVARAHLDWDGADLILDGMDPDVLDPDFVAIQSEMDQISRRVGSGVMTTAEVDALVDLARRSRESGSSESEEALLRLAAVVAAGSGDPRGGQLRTQAEALAADAGEGAGWQGVGPEFFVMLEEVCRLARDAPEVALARARRFRELPTTRARHFILLVVDLACALIEVRVAGQYRAGLDSVEEGLRLCEKVIGTQRSSRERSRLRHLRLTLVEVGLVAAEAVGDTRAIAELIEFQRSQSMPVARQVPGVEDLPFERISLLLADRFEDYEPDDADLTLATVPTKLPWPARFSAEGEGAALRVPR</sequence>
<dbReference type="KEGG" id="tdf:H9L22_11055"/>
<protein>
    <submittedName>
        <fullName evidence="1">Uncharacterized protein</fullName>
    </submittedName>
</protein>
<name>A0A7H0H2S2_9ACTN</name>
<evidence type="ECO:0000313" key="1">
    <source>
        <dbReference type="EMBL" id="QNP54838.1"/>
    </source>
</evidence>
<reference evidence="1 2" key="1">
    <citation type="submission" date="2020-08" db="EMBL/GenBank/DDBJ databases">
        <title>Genome sequence of Tessaracoccus defluvii JCM 17540T.</title>
        <authorList>
            <person name="Hyun D.-W."/>
            <person name="Bae J.-W."/>
        </authorList>
    </citation>
    <scope>NUCLEOTIDE SEQUENCE [LARGE SCALE GENOMIC DNA]</scope>
    <source>
        <strain evidence="1 2">JCM 17540</strain>
    </source>
</reference>
<dbReference type="EMBL" id="CP060789">
    <property type="protein sequence ID" value="QNP54838.1"/>
    <property type="molecule type" value="Genomic_DNA"/>
</dbReference>
<proteinExistence type="predicted"/>
<organism evidence="1 2">
    <name type="scientific">Tessaracoccus defluvii</name>
    <dbReference type="NCBI Taxonomy" id="1285901"/>
    <lineage>
        <taxon>Bacteria</taxon>
        <taxon>Bacillati</taxon>
        <taxon>Actinomycetota</taxon>
        <taxon>Actinomycetes</taxon>
        <taxon>Propionibacteriales</taxon>
        <taxon>Propionibacteriaceae</taxon>
        <taxon>Tessaracoccus</taxon>
    </lineage>
</organism>
<dbReference type="Proteomes" id="UP000516117">
    <property type="component" value="Chromosome"/>
</dbReference>
<dbReference type="RefSeq" id="WP_187719974.1">
    <property type="nucleotide sequence ID" value="NZ_BAABBL010000004.1"/>
</dbReference>
<keyword evidence="2" id="KW-1185">Reference proteome</keyword>
<evidence type="ECO:0000313" key="2">
    <source>
        <dbReference type="Proteomes" id="UP000516117"/>
    </source>
</evidence>
<gene>
    <name evidence="1" type="ORF">H9L22_11055</name>
</gene>